<comment type="caution">
    <text evidence="2">The sequence shown here is derived from an EMBL/GenBank/DDBJ whole genome shotgun (WGS) entry which is preliminary data.</text>
</comment>
<proteinExistence type="predicted"/>
<sequence>MEETLTTVLGAEMGKAPVFCPWGFLNEEGTQNARSSIEVVEKLRANGNVTDKGQETQRKSYARATKTTYGREVDTAALPVPGRQGEYPTITIHTEEVDKGLEFCKLVLVGRLDMSKLTMNVVNEKVKQLWKPNHEWQATPLGRGYIMFRFTNELDYHRIWGQGTWVFDDQILRLSKWTLNFSTSKENHSNALVWIRFPGLSLEYWEIKTLFSLARAIGRPIHTDENTTKRTLGYYASVLMDLDLNEKIPDKIWVEVEGKDIKFWQSVEPGCLPKFCNHCKRVGHLVTECRVLKVDLSKNKEKENNSTTKLSMDGISKNQRKRNKEVKEVINVTEDTNLEKEVGQSSKEQEQVLAATEIDTNEKDDYEAENEMEAQLEVAEVVDLQGQVHVMRQQEGEIRGEEQAYIESKLAVGITCVLPILATTPSHSETTDGRGVEQGLREHWTQLLEQDQVVTRVTQDSPAKGPTTPIMISNIFTILGVEEQEPVSLVVQAVDIAAQVTDNFQQKFNYPGICVKVLSRVESSLNCKITLEEKINFGEKNK</sequence>
<gene>
    <name evidence="2" type="ORF">IFM89_037743</name>
</gene>
<dbReference type="InterPro" id="IPR040256">
    <property type="entry name" value="At4g02000-like"/>
</dbReference>
<protein>
    <recommendedName>
        <fullName evidence="1">DUF4283 domain-containing protein</fullName>
    </recommendedName>
</protein>
<organism evidence="2 3">
    <name type="scientific">Coptis chinensis</name>
    <dbReference type="NCBI Taxonomy" id="261450"/>
    <lineage>
        <taxon>Eukaryota</taxon>
        <taxon>Viridiplantae</taxon>
        <taxon>Streptophyta</taxon>
        <taxon>Embryophyta</taxon>
        <taxon>Tracheophyta</taxon>
        <taxon>Spermatophyta</taxon>
        <taxon>Magnoliopsida</taxon>
        <taxon>Ranunculales</taxon>
        <taxon>Ranunculaceae</taxon>
        <taxon>Coptidoideae</taxon>
        <taxon>Coptis</taxon>
    </lineage>
</organism>
<evidence type="ECO:0000259" key="1">
    <source>
        <dbReference type="Pfam" id="PF14111"/>
    </source>
</evidence>
<dbReference type="AlphaFoldDB" id="A0A835IVR5"/>
<dbReference type="EMBL" id="JADFTS010000002">
    <property type="protein sequence ID" value="KAF9623162.1"/>
    <property type="molecule type" value="Genomic_DNA"/>
</dbReference>
<evidence type="ECO:0000313" key="3">
    <source>
        <dbReference type="Proteomes" id="UP000631114"/>
    </source>
</evidence>
<feature type="domain" description="DUF4283" evidence="1">
    <location>
        <begin position="102"/>
        <end position="183"/>
    </location>
</feature>
<dbReference type="Proteomes" id="UP000631114">
    <property type="component" value="Unassembled WGS sequence"/>
</dbReference>
<evidence type="ECO:0000313" key="2">
    <source>
        <dbReference type="EMBL" id="KAF9623162.1"/>
    </source>
</evidence>
<dbReference type="Pfam" id="PF14111">
    <property type="entry name" value="DUF4283"/>
    <property type="match status" value="1"/>
</dbReference>
<name>A0A835IVR5_9MAGN</name>
<keyword evidence="3" id="KW-1185">Reference proteome</keyword>
<dbReference type="PANTHER" id="PTHR31286:SF60">
    <property type="entry name" value="PROTEIN, PUTATIVE-RELATED"/>
    <property type="match status" value="1"/>
</dbReference>
<dbReference type="InterPro" id="IPR025558">
    <property type="entry name" value="DUF4283"/>
</dbReference>
<dbReference type="OrthoDB" id="1096772at2759"/>
<dbReference type="PANTHER" id="PTHR31286">
    <property type="entry name" value="GLYCINE-RICH CELL WALL STRUCTURAL PROTEIN 1.8-LIKE"/>
    <property type="match status" value="1"/>
</dbReference>
<accession>A0A835IVR5</accession>
<reference evidence="2 3" key="1">
    <citation type="submission" date="2020-10" db="EMBL/GenBank/DDBJ databases">
        <title>The Coptis chinensis genome and diversification of protoberbering-type alkaloids.</title>
        <authorList>
            <person name="Wang B."/>
            <person name="Shu S."/>
            <person name="Song C."/>
            <person name="Liu Y."/>
        </authorList>
    </citation>
    <scope>NUCLEOTIDE SEQUENCE [LARGE SCALE GENOMIC DNA]</scope>
    <source>
        <strain evidence="2">HL-2020</strain>
        <tissue evidence="2">Leaf</tissue>
    </source>
</reference>